<feature type="region of interest" description="Disordered" evidence="1">
    <location>
        <begin position="32"/>
        <end position="57"/>
    </location>
</feature>
<feature type="compositionally biased region" description="Low complexity" evidence="1">
    <location>
        <begin position="42"/>
        <end position="57"/>
    </location>
</feature>
<keyword evidence="2" id="KW-0732">Signal</keyword>
<organism evidence="3 4">
    <name type="scientific">Maricaulis maris</name>
    <dbReference type="NCBI Taxonomy" id="74318"/>
    <lineage>
        <taxon>Bacteria</taxon>
        <taxon>Pseudomonadati</taxon>
        <taxon>Pseudomonadota</taxon>
        <taxon>Alphaproteobacteria</taxon>
        <taxon>Maricaulales</taxon>
        <taxon>Maricaulaceae</taxon>
        <taxon>Maricaulis</taxon>
    </lineage>
</organism>
<reference evidence="3 4" key="1">
    <citation type="submission" date="2018-10" db="EMBL/GenBank/DDBJ databases">
        <title>Genomic Encyclopedia of Type Strains, Phase IV (KMG-IV): sequencing the most valuable type-strain genomes for metagenomic binning, comparative biology and taxonomic classification.</title>
        <authorList>
            <person name="Goeker M."/>
        </authorList>
    </citation>
    <scope>NUCLEOTIDE SEQUENCE [LARGE SCALE GENOMIC DNA]</scope>
    <source>
        <strain evidence="3 4">DSM 4734</strain>
    </source>
</reference>
<name>A0A495DEN2_9PROT</name>
<dbReference type="EMBL" id="RBIM01000003">
    <property type="protein sequence ID" value="RKR00006.1"/>
    <property type="molecule type" value="Genomic_DNA"/>
</dbReference>
<dbReference type="NCBIfam" id="NF037934">
    <property type="entry name" value="holdfast_HfaA"/>
    <property type="match status" value="1"/>
</dbReference>
<dbReference type="RefSeq" id="WP_121210419.1">
    <property type="nucleotide sequence ID" value="NZ_RBIM01000003.1"/>
</dbReference>
<feature type="signal peptide" evidence="2">
    <location>
        <begin position="1"/>
        <end position="25"/>
    </location>
</feature>
<accession>A0A495DEN2</accession>
<dbReference type="Proteomes" id="UP000273675">
    <property type="component" value="Unassembled WGS sequence"/>
</dbReference>
<evidence type="ECO:0000313" key="3">
    <source>
        <dbReference type="EMBL" id="RKR00006.1"/>
    </source>
</evidence>
<comment type="caution">
    <text evidence="3">The sequence shown here is derived from an EMBL/GenBank/DDBJ whole genome shotgun (WGS) entry which is preliminary data.</text>
</comment>
<proteinExistence type="predicted"/>
<dbReference type="OrthoDB" id="7632091at2"/>
<evidence type="ECO:0000313" key="4">
    <source>
        <dbReference type="Proteomes" id="UP000273675"/>
    </source>
</evidence>
<gene>
    <name evidence="3" type="ORF">C7435_1203</name>
</gene>
<sequence>MNTRSFTTLAGAAFALAALSAAAQAQTAETTAGWEQPYGGTSAQASQPWSGASASAGAAARSSAGNRVIIDGIIQTGVGVSTRTGLFGSGGVGANASAIGNQLNVNVSGQWNTVIVNSTQINNGDINASATAQGDESTDNDQD</sequence>
<feature type="chain" id="PRO_5019841465" evidence="2">
    <location>
        <begin position="26"/>
        <end position="143"/>
    </location>
</feature>
<evidence type="ECO:0000256" key="2">
    <source>
        <dbReference type="SAM" id="SignalP"/>
    </source>
</evidence>
<dbReference type="InterPro" id="IPR049851">
    <property type="entry name" value="Holdfast_HfaA"/>
</dbReference>
<dbReference type="AlphaFoldDB" id="A0A495DEN2"/>
<evidence type="ECO:0000256" key="1">
    <source>
        <dbReference type="SAM" id="MobiDB-lite"/>
    </source>
</evidence>
<protein>
    <submittedName>
        <fullName evidence="3">Holdfast attachment protein HfaA</fullName>
    </submittedName>
</protein>